<dbReference type="InterPro" id="IPR001789">
    <property type="entry name" value="Sig_transdc_resp-reg_receiver"/>
</dbReference>
<keyword evidence="2" id="KW-0902">Two-component regulatory system</keyword>
<dbReference type="InterPro" id="IPR011006">
    <property type="entry name" value="CheY-like_superfamily"/>
</dbReference>
<dbReference type="GO" id="GO:0000160">
    <property type="term" value="P:phosphorelay signal transduction system"/>
    <property type="evidence" value="ECO:0007669"/>
    <property type="project" value="UniProtKB-KW"/>
</dbReference>
<evidence type="ECO:0000259" key="4">
    <source>
        <dbReference type="PROSITE" id="PS50110"/>
    </source>
</evidence>
<dbReference type="Proteomes" id="UP000278756">
    <property type="component" value="Chromosome 2"/>
</dbReference>
<dbReference type="GO" id="GO:0071474">
    <property type="term" value="P:cellular hyperosmotic response"/>
    <property type="evidence" value="ECO:0007669"/>
    <property type="project" value="TreeGrafter"/>
</dbReference>
<sequence>MASAAPLILLAEPHPPSADLIVTLLEDLGLKAVVLTRGNALLEALLSREGHVVLLSIDLPDMDGFRATRQIRDLERRRLIPPVVVIGLTPQGLIDERQLCLDAGMDGYLSKPVTLGRLSAALSPYPLPN</sequence>
<keyword evidence="5" id="KW-0808">Transferase</keyword>
<protein>
    <submittedName>
        <fullName evidence="5">Signal transduction histidine kinase</fullName>
    </submittedName>
</protein>
<dbReference type="AlphaFoldDB" id="A0A3G9GB39"/>
<dbReference type="PROSITE" id="PS50110">
    <property type="entry name" value="RESPONSE_REGULATORY"/>
    <property type="match status" value="1"/>
</dbReference>
<dbReference type="EMBL" id="AP018828">
    <property type="protein sequence ID" value="BBF81749.1"/>
    <property type="molecule type" value="Genomic_DNA"/>
</dbReference>
<evidence type="ECO:0000256" key="2">
    <source>
        <dbReference type="ARBA" id="ARBA00023012"/>
    </source>
</evidence>
<comment type="caution">
    <text evidence="3">Lacks conserved residue(s) required for the propagation of feature annotation.</text>
</comment>
<gene>
    <name evidence="5" type="ORF">EM6_2357</name>
</gene>
<keyword evidence="1" id="KW-0597">Phosphoprotein</keyword>
<dbReference type="SUPFAM" id="SSF52172">
    <property type="entry name" value="CheY-like"/>
    <property type="match status" value="1"/>
</dbReference>
<dbReference type="PANTHER" id="PTHR45339:SF1">
    <property type="entry name" value="HYBRID SIGNAL TRANSDUCTION HISTIDINE KINASE J"/>
    <property type="match status" value="1"/>
</dbReference>
<reference evidence="6" key="1">
    <citation type="journal article" date="2017" name="Biotechnol. Biofuels">
        <title>Evaluation of environmental bacterial communities as a factor affecting the growth of duckweed Lemna minor.</title>
        <authorList>
            <person name="Ishizawa H."/>
            <person name="Kuroda M."/>
            <person name="Morikawa M."/>
            <person name="Ike M."/>
        </authorList>
    </citation>
    <scope>NUCLEOTIDE SEQUENCE [LARGE SCALE GENOMIC DNA]</scope>
    <source>
        <strain evidence="6">M6</strain>
    </source>
</reference>
<keyword evidence="5" id="KW-0418">Kinase</keyword>
<dbReference type="Pfam" id="PF00072">
    <property type="entry name" value="Response_reg"/>
    <property type="match status" value="1"/>
</dbReference>
<reference evidence="6" key="2">
    <citation type="journal article" date="2017" name="Plant Physiol. Biochem.">
        <title>Differential oxidative and antioxidative response of duckweed Lemna minor toward plant growth promoting/inhibiting bacteria.</title>
        <authorList>
            <person name="Ishizawa H."/>
            <person name="Kuroda M."/>
            <person name="Morikawa M."/>
            <person name="Ike M."/>
        </authorList>
    </citation>
    <scope>NUCLEOTIDE SEQUENCE [LARGE SCALE GENOMIC DNA]</scope>
    <source>
        <strain evidence="6">M6</strain>
    </source>
</reference>
<feature type="domain" description="Response regulatory" evidence="4">
    <location>
        <begin position="7"/>
        <end position="126"/>
    </location>
</feature>
<name>A0A3G9GB39_9CAUL</name>
<dbReference type="CDD" id="cd17546">
    <property type="entry name" value="REC_hyHK_CKI1_RcsC-like"/>
    <property type="match status" value="1"/>
</dbReference>
<evidence type="ECO:0000256" key="1">
    <source>
        <dbReference type="ARBA" id="ARBA00022553"/>
    </source>
</evidence>
<dbReference type="PANTHER" id="PTHR45339">
    <property type="entry name" value="HYBRID SIGNAL TRANSDUCTION HISTIDINE KINASE J"/>
    <property type="match status" value="1"/>
</dbReference>
<dbReference type="SMART" id="SM00448">
    <property type="entry name" value="REC"/>
    <property type="match status" value="1"/>
</dbReference>
<dbReference type="OrthoDB" id="9808843at2"/>
<dbReference type="Gene3D" id="3.40.50.2300">
    <property type="match status" value="1"/>
</dbReference>
<evidence type="ECO:0000313" key="6">
    <source>
        <dbReference type="Proteomes" id="UP000278756"/>
    </source>
</evidence>
<evidence type="ECO:0000313" key="5">
    <source>
        <dbReference type="EMBL" id="BBF81749.1"/>
    </source>
</evidence>
<accession>A0A3G9GB39</accession>
<dbReference type="GO" id="GO:0004673">
    <property type="term" value="F:protein histidine kinase activity"/>
    <property type="evidence" value="ECO:0007669"/>
    <property type="project" value="TreeGrafter"/>
</dbReference>
<evidence type="ECO:0000256" key="3">
    <source>
        <dbReference type="PROSITE-ProRule" id="PRU00169"/>
    </source>
</evidence>
<dbReference type="RefSeq" id="WP_126423292.1">
    <property type="nucleotide sequence ID" value="NZ_AP018828.1"/>
</dbReference>
<organism evidence="5 6">
    <name type="scientific">Asticcacaulis excentricus</name>
    <dbReference type="NCBI Taxonomy" id="78587"/>
    <lineage>
        <taxon>Bacteria</taxon>
        <taxon>Pseudomonadati</taxon>
        <taxon>Pseudomonadota</taxon>
        <taxon>Alphaproteobacteria</taxon>
        <taxon>Caulobacterales</taxon>
        <taxon>Caulobacteraceae</taxon>
        <taxon>Asticcacaulis</taxon>
    </lineage>
</organism>
<proteinExistence type="predicted"/>